<dbReference type="AlphaFoldDB" id="A0A6P8BKK0"/>
<protein>
    <submittedName>
        <fullName evidence="3">Uncharacterized protein</fullName>
    </submittedName>
</protein>
<accession>A0A6P8BKK0</accession>
<evidence type="ECO:0000313" key="3">
    <source>
        <dbReference type="RefSeq" id="XP_030987740.1"/>
    </source>
</evidence>
<feature type="region of interest" description="Disordered" evidence="1">
    <location>
        <begin position="76"/>
        <end position="97"/>
    </location>
</feature>
<reference evidence="3" key="2">
    <citation type="submission" date="2019-10" db="EMBL/GenBank/DDBJ databases">
        <authorList>
            <consortium name="NCBI Genome Project"/>
        </authorList>
    </citation>
    <scope>NUCLEOTIDE SEQUENCE</scope>
    <source>
        <strain evidence="3">NI907</strain>
    </source>
</reference>
<evidence type="ECO:0000313" key="2">
    <source>
        <dbReference type="Proteomes" id="UP000515153"/>
    </source>
</evidence>
<reference evidence="3" key="3">
    <citation type="submission" date="2025-08" db="UniProtKB">
        <authorList>
            <consortium name="RefSeq"/>
        </authorList>
    </citation>
    <scope>IDENTIFICATION</scope>
    <source>
        <strain evidence="3">NI907</strain>
    </source>
</reference>
<proteinExistence type="predicted"/>
<reference evidence="3" key="1">
    <citation type="journal article" date="2019" name="Mol. Biol. Evol.">
        <title>Blast fungal genomes show frequent chromosomal changes, gene gains and losses, and effector gene turnover.</title>
        <authorList>
            <person name="Gomez Luciano L.B."/>
            <person name="Jason Tsai I."/>
            <person name="Chuma I."/>
            <person name="Tosa Y."/>
            <person name="Chen Y.H."/>
            <person name="Li J.Y."/>
            <person name="Li M.Y."/>
            <person name="Jade Lu M.Y."/>
            <person name="Nakayashiki H."/>
            <person name="Li W.H."/>
        </authorList>
    </citation>
    <scope>NUCLEOTIDE SEQUENCE</scope>
    <source>
        <strain evidence="3">NI907</strain>
    </source>
</reference>
<dbReference type="RefSeq" id="XP_030987740.1">
    <property type="nucleotide sequence ID" value="XM_031121129.1"/>
</dbReference>
<evidence type="ECO:0000256" key="1">
    <source>
        <dbReference type="SAM" id="MobiDB-lite"/>
    </source>
</evidence>
<dbReference type="GeneID" id="41956043"/>
<keyword evidence="2" id="KW-1185">Reference proteome</keyword>
<sequence>MAERGDNNGNLNDRIPFQEQPKSKFPNPSCLNGIARRPPASPANFATKAAKMKHCGRPIADYRTACVDRKTYAANREKVPGTKRQKKKKQSTKLLPGGLYNGRWRPGIYWPVVILS</sequence>
<dbReference type="Proteomes" id="UP000515153">
    <property type="component" value="Unplaced"/>
</dbReference>
<name>A0A6P8BKK0_PYRGI</name>
<organism evidence="2 3">
    <name type="scientific">Pyricularia grisea</name>
    <name type="common">Crabgrass-specific blast fungus</name>
    <name type="synonym">Magnaporthe grisea</name>
    <dbReference type="NCBI Taxonomy" id="148305"/>
    <lineage>
        <taxon>Eukaryota</taxon>
        <taxon>Fungi</taxon>
        <taxon>Dikarya</taxon>
        <taxon>Ascomycota</taxon>
        <taxon>Pezizomycotina</taxon>
        <taxon>Sordariomycetes</taxon>
        <taxon>Sordariomycetidae</taxon>
        <taxon>Magnaporthales</taxon>
        <taxon>Pyriculariaceae</taxon>
        <taxon>Pyricularia</taxon>
    </lineage>
</organism>
<feature type="compositionally biased region" description="Basic residues" evidence="1">
    <location>
        <begin position="81"/>
        <end position="91"/>
    </location>
</feature>
<feature type="region of interest" description="Disordered" evidence="1">
    <location>
        <begin position="1"/>
        <end position="27"/>
    </location>
</feature>
<gene>
    <name evidence="3" type="ORF">PgNI_01052</name>
</gene>
<dbReference type="KEGG" id="pgri:PgNI_01052"/>